<dbReference type="InterPro" id="IPR000795">
    <property type="entry name" value="T_Tr_GTP-bd_dom"/>
</dbReference>
<gene>
    <name evidence="5" type="ORF">Ctob_003179</name>
</gene>
<dbReference type="InterPro" id="IPR009022">
    <property type="entry name" value="EFG_III"/>
</dbReference>
<accession>A0A0M0JLX8</accession>
<keyword evidence="1" id="KW-0547">Nucleotide-binding</keyword>
<dbReference type="NCBIfam" id="TIGR00231">
    <property type="entry name" value="small_GTP"/>
    <property type="match status" value="1"/>
</dbReference>
<dbReference type="GO" id="GO:0003924">
    <property type="term" value="F:GTPase activity"/>
    <property type="evidence" value="ECO:0007669"/>
    <property type="project" value="InterPro"/>
</dbReference>
<evidence type="ECO:0000256" key="2">
    <source>
        <dbReference type="ARBA" id="ARBA00022917"/>
    </source>
</evidence>
<comment type="caution">
    <text evidence="5">The sequence shown here is derived from an EMBL/GenBank/DDBJ whole genome shotgun (WGS) entry which is preliminary data.</text>
</comment>
<dbReference type="InterPro" id="IPR005225">
    <property type="entry name" value="Small_GTP-bd"/>
</dbReference>
<dbReference type="InterPro" id="IPR031157">
    <property type="entry name" value="G_TR_CS"/>
</dbReference>
<dbReference type="InterPro" id="IPR027417">
    <property type="entry name" value="P-loop_NTPase"/>
</dbReference>
<dbReference type="CDD" id="cd16262">
    <property type="entry name" value="EFG_III"/>
    <property type="match status" value="1"/>
</dbReference>
<dbReference type="InterPro" id="IPR000640">
    <property type="entry name" value="EFG_V-like"/>
</dbReference>
<evidence type="ECO:0000256" key="1">
    <source>
        <dbReference type="ARBA" id="ARBA00022741"/>
    </source>
</evidence>
<dbReference type="GO" id="GO:0032790">
    <property type="term" value="P:ribosome disassembly"/>
    <property type="evidence" value="ECO:0007669"/>
    <property type="project" value="TreeGrafter"/>
</dbReference>
<dbReference type="PROSITE" id="PS00301">
    <property type="entry name" value="G_TR_1"/>
    <property type="match status" value="1"/>
</dbReference>
<dbReference type="FunFam" id="3.30.70.240:FF:000001">
    <property type="entry name" value="Elongation factor G"/>
    <property type="match status" value="1"/>
</dbReference>
<protein>
    <submittedName>
        <fullName evidence="5">Translation elongation factor g</fullName>
    </submittedName>
</protein>
<dbReference type="GO" id="GO:0032543">
    <property type="term" value="P:mitochondrial translation"/>
    <property type="evidence" value="ECO:0007669"/>
    <property type="project" value="TreeGrafter"/>
</dbReference>
<sequence length="476" mass="50836">MRHPCSAGLLIRRAASCQLLRRELSGLATTRNVGIIAHIDAGKTTTTERMLLLAGMTRSAGGVDTGDTVMDFMEQERERGITIQAAATRFDWTAAAAATRFGICLIDTPGHVDFTIEVERTTRVLDGAVLIVDAVAGAQAQTETVWRQARSHGVPAVAFINKMDREGARFDAALASLRQRLNIMPLAVQLPLTTAEGIVGGAVDLIEMEALVYRPSEAKQGGRAQRGAALTLMHGEETVDLQSVGPGAICAAVGLRHTRTGDTLVVRPAAEWAEIALQPVLRVPTPVFFTAVEVGSAVQQPALDAALEALCLEDPSLVVRLDPTTGQQLLGGMGELHLEVVAERIRREHKLELYTGPMQGTAPDALRKACAEALPAAAEQAAPVLLEPLMAVELRAPEKHVGAVLRELTGKRRGDVLELISPAECGQSADERHVVHAEVPLSALVGYANALRSLTQGEVALTMEFSRYRPSTDHDG</sequence>
<dbReference type="Gene3D" id="3.30.230.10">
    <property type="match status" value="1"/>
</dbReference>
<dbReference type="Gene3D" id="3.40.50.300">
    <property type="entry name" value="P-loop containing nucleotide triphosphate hydrolases"/>
    <property type="match status" value="1"/>
</dbReference>
<feature type="domain" description="Tr-type G" evidence="4">
    <location>
        <begin position="28"/>
        <end position="318"/>
    </location>
</feature>
<dbReference type="Pfam" id="PF00679">
    <property type="entry name" value="EFG_C"/>
    <property type="match status" value="1"/>
</dbReference>
<dbReference type="GO" id="GO:0005739">
    <property type="term" value="C:mitochondrion"/>
    <property type="evidence" value="ECO:0007669"/>
    <property type="project" value="TreeGrafter"/>
</dbReference>
<dbReference type="GO" id="GO:0005525">
    <property type="term" value="F:GTP binding"/>
    <property type="evidence" value="ECO:0007669"/>
    <property type="project" value="UniProtKB-KW"/>
</dbReference>
<dbReference type="PANTHER" id="PTHR43261:SF1">
    <property type="entry name" value="RIBOSOME-RELEASING FACTOR 2, MITOCHONDRIAL"/>
    <property type="match status" value="1"/>
</dbReference>
<dbReference type="Gene3D" id="3.30.70.870">
    <property type="entry name" value="Elongation Factor G (Translational Gtpase), domain 3"/>
    <property type="match status" value="1"/>
</dbReference>
<dbReference type="Pfam" id="PF00009">
    <property type="entry name" value="GTP_EFTU"/>
    <property type="match status" value="1"/>
</dbReference>
<dbReference type="SMART" id="SM00838">
    <property type="entry name" value="EFG_C"/>
    <property type="match status" value="1"/>
</dbReference>
<dbReference type="PANTHER" id="PTHR43261">
    <property type="entry name" value="TRANSLATION ELONGATION FACTOR G-RELATED"/>
    <property type="match status" value="1"/>
</dbReference>
<keyword evidence="2" id="KW-0648">Protein biosynthesis</keyword>
<dbReference type="OrthoDB" id="198619at2759"/>
<name>A0A0M0JLX8_9EUKA</name>
<dbReference type="PRINTS" id="PR00315">
    <property type="entry name" value="ELONGATNFCT"/>
</dbReference>
<dbReference type="Gene3D" id="3.30.70.240">
    <property type="match status" value="1"/>
</dbReference>
<organism evidence="5 6">
    <name type="scientific">Chrysochromulina tobinii</name>
    <dbReference type="NCBI Taxonomy" id="1460289"/>
    <lineage>
        <taxon>Eukaryota</taxon>
        <taxon>Haptista</taxon>
        <taxon>Haptophyta</taxon>
        <taxon>Prymnesiophyceae</taxon>
        <taxon>Prymnesiales</taxon>
        <taxon>Chrysochromulinaceae</taxon>
        <taxon>Chrysochromulina</taxon>
    </lineage>
</organism>
<dbReference type="InterPro" id="IPR041095">
    <property type="entry name" value="EFG_II"/>
</dbReference>
<reference evidence="6" key="1">
    <citation type="journal article" date="2015" name="PLoS Genet.">
        <title>Genome Sequence and Transcriptome Analyses of Chrysochromulina tobin: Metabolic Tools for Enhanced Algal Fitness in the Prominent Order Prymnesiales (Haptophyceae).</title>
        <authorList>
            <person name="Hovde B.T."/>
            <person name="Deodato C.R."/>
            <person name="Hunsperger H.M."/>
            <person name="Ryken S.A."/>
            <person name="Yost W."/>
            <person name="Jha R.K."/>
            <person name="Patterson J."/>
            <person name="Monnat R.J. Jr."/>
            <person name="Barlow S.B."/>
            <person name="Starkenburg S.R."/>
            <person name="Cattolico R.A."/>
        </authorList>
    </citation>
    <scope>NUCLEOTIDE SEQUENCE</scope>
    <source>
        <strain evidence="6">CCMP291</strain>
    </source>
</reference>
<evidence type="ECO:0000259" key="4">
    <source>
        <dbReference type="PROSITE" id="PS51722"/>
    </source>
</evidence>
<keyword evidence="5" id="KW-0251">Elongation factor</keyword>
<dbReference type="Proteomes" id="UP000037460">
    <property type="component" value="Unassembled WGS sequence"/>
</dbReference>
<dbReference type="GO" id="GO:0003746">
    <property type="term" value="F:translation elongation factor activity"/>
    <property type="evidence" value="ECO:0007669"/>
    <property type="project" value="UniProtKB-KW"/>
</dbReference>
<dbReference type="PROSITE" id="PS51722">
    <property type="entry name" value="G_TR_2"/>
    <property type="match status" value="1"/>
</dbReference>
<dbReference type="AlphaFoldDB" id="A0A0M0JLX8"/>
<evidence type="ECO:0000256" key="3">
    <source>
        <dbReference type="ARBA" id="ARBA00023134"/>
    </source>
</evidence>
<dbReference type="Pfam" id="PF14492">
    <property type="entry name" value="EFG_III"/>
    <property type="match status" value="1"/>
</dbReference>
<dbReference type="InterPro" id="IPR014721">
    <property type="entry name" value="Ribsml_uS5_D2-typ_fold_subgr"/>
</dbReference>
<keyword evidence="6" id="KW-1185">Reference proteome</keyword>
<dbReference type="EMBL" id="JWZX01002711">
    <property type="protein sequence ID" value="KOO27470.1"/>
    <property type="molecule type" value="Genomic_DNA"/>
</dbReference>
<dbReference type="InterPro" id="IPR035649">
    <property type="entry name" value="EFG_V"/>
</dbReference>
<evidence type="ECO:0000313" key="5">
    <source>
        <dbReference type="EMBL" id="KOO27470.1"/>
    </source>
</evidence>
<proteinExistence type="predicted"/>
<evidence type="ECO:0000313" key="6">
    <source>
        <dbReference type="Proteomes" id="UP000037460"/>
    </source>
</evidence>
<dbReference type="SUPFAM" id="SSF52540">
    <property type="entry name" value="P-loop containing nucleoside triphosphate hydrolases"/>
    <property type="match status" value="1"/>
</dbReference>
<dbReference type="SUPFAM" id="SSF54980">
    <property type="entry name" value="EF-G C-terminal domain-like"/>
    <property type="match status" value="2"/>
</dbReference>
<dbReference type="CDD" id="cd03713">
    <property type="entry name" value="EFG_mtEFG_C"/>
    <property type="match status" value="1"/>
</dbReference>
<keyword evidence="3" id="KW-0342">GTP-binding</keyword>
<dbReference type="InterPro" id="IPR035647">
    <property type="entry name" value="EFG_III/V"/>
</dbReference>